<keyword evidence="5" id="KW-1133">Transmembrane helix</keyword>
<feature type="domain" description="Methyl-accepting transducer" evidence="6">
    <location>
        <begin position="276"/>
        <end position="534"/>
    </location>
</feature>
<feature type="transmembrane region" description="Helical" evidence="5">
    <location>
        <begin position="189"/>
        <end position="211"/>
    </location>
</feature>
<evidence type="ECO:0000313" key="8">
    <source>
        <dbReference type="EMBL" id="SFB12897.1"/>
    </source>
</evidence>
<dbReference type="AlphaFoldDB" id="A0A1I0YJ23"/>
<evidence type="ECO:0000256" key="4">
    <source>
        <dbReference type="SAM" id="Coils"/>
    </source>
</evidence>
<proteinExistence type="inferred from homology"/>
<dbReference type="Pfam" id="PF12729">
    <property type="entry name" value="4HB_MCP_1"/>
    <property type="match status" value="1"/>
</dbReference>
<dbReference type="EMBL" id="FOKI01000013">
    <property type="protein sequence ID" value="SFB12897.1"/>
    <property type="molecule type" value="Genomic_DNA"/>
</dbReference>
<name>A0A1I0YJ23_9CLOT</name>
<feature type="transmembrane region" description="Helical" evidence="5">
    <location>
        <begin position="13"/>
        <end position="32"/>
    </location>
</feature>
<dbReference type="GO" id="GO:0005886">
    <property type="term" value="C:plasma membrane"/>
    <property type="evidence" value="ECO:0007669"/>
    <property type="project" value="TreeGrafter"/>
</dbReference>
<dbReference type="GO" id="GO:0004888">
    <property type="term" value="F:transmembrane signaling receptor activity"/>
    <property type="evidence" value="ECO:0007669"/>
    <property type="project" value="InterPro"/>
</dbReference>
<keyword evidence="1" id="KW-0145">Chemotaxis</keyword>
<feature type="domain" description="HAMP" evidence="7">
    <location>
        <begin position="214"/>
        <end position="264"/>
    </location>
</feature>
<dbReference type="InterPro" id="IPR024478">
    <property type="entry name" value="HlyB_4HB_MCP"/>
</dbReference>
<evidence type="ECO:0000259" key="7">
    <source>
        <dbReference type="PROSITE" id="PS50885"/>
    </source>
</evidence>
<keyword evidence="4" id="KW-0175">Coiled coil</keyword>
<gene>
    <name evidence="8" type="ORF">SAMN04488528_101353</name>
</gene>
<dbReference type="CDD" id="cd06225">
    <property type="entry name" value="HAMP"/>
    <property type="match status" value="1"/>
</dbReference>
<dbReference type="Pfam" id="PF00015">
    <property type="entry name" value="MCPsignal"/>
    <property type="match status" value="1"/>
</dbReference>
<dbReference type="PANTHER" id="PTHR43531:SF11">
    <property type="entry name" value="METHYL-ACCEPTING CHEMOTAXIS PROTEIN 3"/>
    <property type="match status" value="1"/>
</dbReference>
<dbReference type="Gene3D" id="1.10.287.950">
    <property type="entry name" value="Methyl-accepting chemotaxis protein"/>
    <property type="match status" value="1"/>
</dbReference>
<evidence type="ECO:0000256" key="2">
    <source>
        <dbReference type="ARBA" id="ARBA00029447"/>
    </source>
</evidence>
<dbReference type="InterPro" id="IPR004090">
    <property type="entry name" value="Chemotax_Me-accpt_rcpt"/>
</dbReference>
<dbReference type="InterPro" id="IPR003660">
    <property type="entry name" value="HAMP_dom"/>
</dbReference>
<dbReference type="PROSITE" id="PS50885">
    <property type="entry name" value="HAMP"/>
    <property type="match status" value="1"/>
</dbReference>
<accession>A0A1I0YJ23</accession>
<protein>
    <submittedName>
        <fullName evidence="8">Methyl-accepting chemotaxis protein</fullName>
    </submittedName>
</protein>
<dbReference type="GO" id="GO:0006935">
    <property type="term" value="P:chemotaxis"/>
    <property type="evidence" value="ECO:0007669"/>
    <property type="project" value="UniProtKB-KW"/>
</dbReference>
<dbReference type="SMART" id="SM00283">
    <property type="entry name" value="MA"/>
    <property type="match status" value="1"/>
</dbReference>
<organism evidence="8 9">
    <name type="scientific">Clostridium frigidicarnis</name>
    <dbReference type="NCBI Taxonomy" id="84698"/>
    <lineage>
        <taxon>Bacteria</taxon>
        <taxon>Bacillati</taxon>
        <taxon>Bacillota</taxon>
        <taxon>Clostridia</taxon>
        <taxon>Eubacteriales</taxon>
        <taxon>Clostridiaceae</taxon>
        <taxon>Clostridium</taxon>
    </lineage>
</organism>
<evidence type="ECO:0000313" key="9">
    <source>
        <dbReference type="Proteomes" id="UP000198619"/>
    </source>
</evidence>
<dbReference type="InterPro" id="IPR051310">
    <property type="entry name" value="MCP_chemotaxis"/>
</dbReference>
<feature type="coiled-coil region" evidence="4">
    <location>
        <begin position="75"/>
        <end position="102"/>
    </location>
</feature>
<dbReference type="RefSeq" id="WP_090041026.1">
    <property type="nucleotide sequence ID" value="NZ_FOKI01000013.1"/>
</dbReference>
<keyword evidence="5" id="KW-0472">Membrane</keyword>
<evidence type="ECO:0000259" key="6">
    <source>
        <dbReference type="PROSITE" id="PS50111"/>
    </source>
</evidence>
<dbReference type="InterPro" id="IPR004089">
    <property type="entry name" value="MCPsignal_dom"/>
</dbReference>
<evidence type="ECO:0000256" key="1">
    <source>
        <dbReference type="ARBA" id="ARBA00022500"/>
    </source>
</evidence>
<dbReference type="PANTHER" id="PTHR43531">
    <property type="entry name" value="PROTEIN ICFG"/>
    <property type="match status" value="1"/>
</dbReference>
<comment type="similarity">
    <text evidence="2">Belongs to the methyl-accepting chemotaxis (MCP) protein family.</text>
</comment>
<dbReference type="GO" id="GO:0007165">
    <property type="term" value="P:signal transduction"/>
    <property type="evidence" value="ECO:0007669"/>
    <property type="project" value="UniProtKB-KW"/>
</dbReference>
<dbReference type="Proteomes" id="UP000198619">
    <property type="component" value="Unassembled WGS sequence"/>
</dbReference>
<dbReference type="PROSITE" id="PS50111">
    <property type="entry name" value="CHEMOTAXIS_TRANSDUC_2"/>
    <property type="match status" value="1"/>
</dbReference>
<dbReference type="PRINTS" id="PR00260">
    <property type="entry name" value="CHEMTRNSDUCR"/>
</dbReference>
<keyword evidence="9" id="KW-1185">Reference proteome</keyword>
<dbReference type="SUPFAM" id="SSF58104">
    <property type="entry name" value="Methyl-accepting chemotaxis protein (MCP) signaling domain"/>
    <property type="match status" value="1"/>
</dbReference>
<reference evidence="8 9" key="1">
    <citation type="submission" date="2016-10" db="EMBL/GenBank/DDBJ databases">
        <authorList>
            <person name="de Groot N.N."/>
        </authorList>
    </citation>
    <scope>NUCLEOTIDE SEQUENCE [LARGE SCALE GENOMIC DNA]</scope>
    <source>
        <strain evidence="8 9">DSM 12271</strain>
    </source>
</reference>
<evidence type="ECO:0000256" key="3">
    <source>
        <dbReference type="PROSITE-ProRule" id="PRU00284"/>
    </source>
</evidence>
<keyword evidence="3" id="KW-0807">Transducer</keyword>
<sequence length="570" mass="63123">MEKLKNLKIGTKLIINFTVIAILMFIIGGVGLKKLYDSNIAIKDIYNNNILSITAINDMDKNLSNIYLKMQLAGNIKDKNEINKLINEINELESKNNEDIKIYKSEITTEEDKNLFSKFEEKLISYRKIISELINAGLSQNIEEINTKTGEFEKVRNETRGNLDKLVEANKNWAKDTLDKNNSDYKKSVIFNTTIIIVSLVLMILCANFIIKCITIPLKKIRELANRLSDYDFSTPLILEIKDEFGQTGDALNKAQENVNLLIKKVIDSVQGITSASEELSATAEEMTSKMEVINESTKGINSVVQETSATSEEISASVQEVDSSVAVLANKAVDGSSNSIKIKERATRVESNSKTATEETKELYVGMEKAILHDIEQGKVVDEIKVMADTIAGIAEQTNLLALNAAIEAARAGEQGKGFAVVADEVRKLAEQSSIAVGNVKSTIDKVQGAFKSISENSSELLKFMNDKVLYEFQGFVKIGKQYQEDGNFVNYMSEELASMTEEISATMTQVSEATQNMAEITQGSSENLNGIQESVSESTKVMEQVALTAQEQAELAQELNEIILKFKI</sequence>
<keyword evidence="5" id="KW-0812">Transmembrane</keyword>
<dbReference type="STRING" id="84698.SAMN04488528_101353"/>
<evidence type="ECO:0000256" key="5">
    <source>
        <dbReference type="SAM" id="Phobius"/>
    </source>
</evidence>